<dbReference type="Proteomes" id="UP001055072">
    <property type="component" value="Unassembled WGS sequence"/>
</dbReference>
<keyword evidence="2" id="KW-1185">Reference proteome</keyword>
<dbReference type="EMBL" id="MU274927">
    <property type="protein sequence ID" value="KAI0085869.1"/>
    <property type="molecule type" value="Genomic_DNA"/>
</dbReference>
<protein>
    <submittedName>
        <fullName evidence="1">Uncharacterized protein</fullName>
    </submittedName>
</protein>
<organism evidence="1 2">
    <name type="scientific">Irpex rosettiformis</name>
    <dbReference type="NCBI Taxonomy" id="378272"/>
    <lineage>
        <taxon>Eukaryota</taxon>
        <taxon>Fungi</taxon>
        <taxon>Dikarya</taxon>
        <taxon>Basidiomycota</taxon>
        <taxon>Agaricomycotina</taxon>
        <taxon>Agaricomycetes</taxon>
        <taxon>Polyporales</taxon>
        <taxon>Irpicaceae</taxon>
        <taxon>Irpex</taxon>
    </lineage>
</organism>
<comment type="caution">
    <text evidence="1">The sequence shown here is derived from an EMBL/GenBank/DDBJ whole genome shotgun (WGS) entry which is preliminary data.</text>
</comment>
<sequence>MSSNVDNTVQAAVAPVDGNQSIGTIQHEADRQNQSKVAKEARFSPVPEHPPVLQRVLGKKGGAKNSKPKPGASQATGSGSQLPPVAEIVQDSPSGVVEMAEPLNDAQPSSTAAVSSGLQEVEAAPMDTTEQTSWVSSSSYPYRMASLSFTAITSDERLGKCELLTIFYAPFDRWNTFQAEQVEQEEDQDGQSGIWHELDRHLNAGGNVETFVDNELSLYTRREREELCVVIFSVLVMETDYNVPYSVESQCRDAFDYIPTLEFEMMKYSTKLHIKRYALSVGVEKWRDLCHSVSNMASVMEASTREAFPNIASKNFVVGSQRAKDAFRDEAIDTVAYLKRIHQQGVDASAHLRLVGQTLNTFRQESSSVPSYARATHASSAKVVNSAPAPARQQSVPMDTSDGPASAGPSKTKSVRIVSPAPSPSPAPEPVPVASAKRQRKKKIGVPTPPPPPKPRPSSGWLARSGHAKTVAAQPKATKAQAEVEEIASPAVQQDRQGASNKRARSRSPGSSTRPNTPSTLPPAPKKAKALPTPSSSQFDLEDLQLGYASIDLEFLKFIPDNLREEAVRAQGRKIRESRPGAASSSSSIPSSSKTAKSAPPANASGAGQGGQVNSSSAAAQTPGQPPKKNKGNAPFKGAPVHHARAPFDKGALVVVLFDRDVVPLGRHETSTLNDKVTACLRQWEKLDARKNKQVSLDQVLNQCVHSEWAGTSSVNLSLKFVYRVADEFLTWLEGTLWNWHESCPKGNLTEEEQRVQDSFCDSYPLHARAYRSMPALFEEGRAILPCVTRVWHYKPLIRLQLPKVPCHVKEDGRPHPRMVGNGPSRSLLSIYDEMLPQLSAEVAPLMVPFGSTPKATWVPTTHKAQSHGIVNCFAYEMDKSVLSLLQKVKLVFGGGITNFELAPAEKNGVAVCGICHRAGHYSHSCPNRDEVFCAKCVGPHKTEEHNAYCVCCLAERYERGSTIICPESHWVCCNCDETGHAATDVKKCRFLRHLNDRKYLMSHFKKCYAEISVRVGKKAFARVYNEATKSMERALDNSNSLTSEERQELCNHAWRVGNPHPTRMGYLNRRDYVNRTHEGAEAKEKRKKRVAEAMDTGDEGAPAARQATPGPSVQVEDNVTIPSTFPTSEEDIVMTPSKKKEKGRASSVVNFNRFRELPEDPIATSGGEDESEAARGA</sequence>
<proteinExistence type="predicted"/>
<evidence type="ECO:0000313" key="1">
    <source>
        <dbReference type="EMBL" id="KAI0085869.1"/>
    </source>
</evidence>
<accession>A0ACB8TVP0</accession>
<gene>
    <name evidence="1" type="ORF">BDY19DRAFT_996309</name>
</gene>
<name>A0ACB8TVP0_9APHY</name>
<evidence type="ECO:0000313" key="2">
    <source>
        <dbReference type="Proteomes" id="UP001055072"/>
    </source>
</evidence>
<reference evidence="1" key="1">
    <citation type="journal article" date="2021" name="Environ. Microbiol.">
        <title>Gene family expansions and transcriptome signatures uncover fungal adaptations to wood decay.</title>
        <authorList>
            <person name="Hage H."/>
            <person name="Miyauchi S."/>
            <person name="Viragh M."/>
            <person name="Drula E."/>
            <person name="Min B."/>
            <person name="Chaduli D."/>
            <person name="Navarro D."/>
            <person name="Favel A."/>
            <person name="Norest M."/>
            <person name="Lesage-Meessen L."/>
            <person name="Balint B."/>
            <person name="Merenyi Z."/>
            <person name="de Eugenio L."/>
            <person name="Morin E."/>
            <person name="Martinez A.T."/>
            <person name="Baldrian P."/>
            <person name="Stursova M."/>
            <person name="Martinez M.J."/>
            <person name="Novotny C."/>
            <person name="Magnuson J.K."/>
            <person name="Spatafora J.W."/>
            <person name="Maurice S."/>
            <person name="Pangilinan J."/>
            <person name="Andreopoulos W."/>
            <person name="LaButti K."/>
            <person name="Hundley H."/>
            <person name="Na H."/>
            <person name="Kuo A."/>
            <person name="Barry K."/>
            <person name="Lipzen A."/>
            <person name="Henrissat B."/>
            <person name="Riley R."/>
            <person name="Ahrendt S."/>
            <person name="Nagy L.G."/>
            <person name="Grigoriev I.V."/>
            <person name="Martin F."/>
            <person name="Rosso M.N."/>
        </authorList>
    </citation>
    <scope>NUCLEOTIDE SEQUENCE</scope>
    <source>
        <strain evidence="1">CBS 384.51</strain>
    </source>
</reference>